<dbReference type="Pfam" id="PF00496">
    <property type="entry name" value="SBP_bac_5"/>
    <property type="match status" value="1"/>
</dbReference>
<dbReference type="GO" id="GO:0043190">
    <property type="term" value="C:ATP-binding cassette (ABC) transporter complex"/>
    <property type="evidence" value="ECO:0007669"/>
    <property type="project" value="InterPro"/>
</dbReference>
<organism evidence="2 3">
    <name type="scientific">Saccharopolyspora terrae</name>
    <dbReference type="NCBI Taxonomy" id="2530384"/>
    <lineage>
        <taxon>Bacteria</taxon>
        <taxon>Bacillati</taxon>
        <taxon>Actinomycetota</taxon>
        <taxon>Actinomycetes</taxon>
        <taxon>Pseudonocardiales</taxon>
        <taxon>Pseudonocardiaceae</taxon>
        <taxon>Saccharopolyspora</taxon>
    </lineage>
</organism>
<accession>A0A4R4VL52</accession>
<dbReference type="AlphaFoldDB" id="A0A4R4VL52"/>
<evidence type="ECO:0000313" key="2">
    <source>
        <dbReference type="EMBL" id="TDD06488.1"/>
    </source>
</evidence>
<proteinExistence type="predicted"/>
<gene>
    <name evidence="2" type="ORF">E1181_12120</name>
</gene>
<name>A0A4R4VL52_9PSEU</name>
<evidence type="ECO:0000313" key="3">
    <source>
        <dbReference type="Proteomes" id="UP000295674"/>
    </source>
</evidence>
<dbReference type="EMBL" id="SMKS01000016">
    <property type="protein sequence ID" value="TDD06488.1"/>
    <property type="molecule type" value="Genomic_DNA"/>
</dbReference>
<dbReference type="SUPFAM" id="SSF53850">
    <property type="entry name" value="Periplasmic binding protein-like II"/>
    <property type="match status" value="1"/>
</dbReference>
<dbReference type="RefSeq" id="WP_132674139.1">
    <property type="nucleotide sequence ID" value="NZ_SMKS01000016.1"/>
</dbReference>
<dbReference type="GO" id="GO:1904680">
    <property type="term" value="F:peptide transmembrane transporter activity"/>
    <property type="evidence" value="ECO:0007669"/>
    <property type="project" value="TreeGrafter"/>
</dbReference>
<sequence>MRPLSAKWVPPTRASLVSAALAVLLVVTACGSGGGAVDARPSGPPQRGGALTVLADASFGGGWPTGLDPATNTTGGANISQMFAIYGGLFQLRAKGDDGSGAEVVPHQAESHELLDGGRDVRITLREGIRFSDGTPMDAEAVAFNLRRAMSSPCTCRPAWPLADNGVTVEDPRTVMLHFTRPYGAAINSMPTSNTNWIASPTALRTMGEEAFKITPVGAGPFVVESNKLSSELVLKRNPGYFEPGLPYLDELTFKSIGGDQPAYQALLAGQAQAYEGLNTTPLLEQAQQSGKLVVTAQPPTSPYVVQLNTKAAPFDDERAREAIYAATDFRAISQGLFRGRYPVSQSFTGPGGLFHHETVEGYPPHDPARARKLVEELGGLTVELGTLGNYVAQQVMTALQTQWQQAGIEVTVHEHELSTLVQQFNSGRWQAMLQTAGAWDPAAGVGVGFRFNSASRFSGVADPVLDELLNNAAATADPAQRDALYGQAGKHISDHAYAPFGLAFAPANLAAEGVHGPGLTTKIPPMLVNSGVLWDEVWRERP</sequence>
<dbReference type="GO" id="GO:0015833">
    <property type="term" value="P:peptide transport"/>
    <property type="evidence" value="ECO:0007669"/>
    <property type="project" value="TreeGrafter"/>
</dbReference>
<dbReference type="GO" id="GO:0042597">
    <property type="term" value="C:periplasmic space"/>
    <property type="evidence" value="ECO:0007669"/>
    <property type="project" value="UniProtKB-ARBA"/>
</dbReference>
<feature type="domain" description="Solute-binding protein family 5" evidence="1">
    <location>
        <begin position="103"/>
        <end position="443"/>
    </location>
</feature>
<dbReference type="InterPro" id="IPR039424">
    <property type="entry name" value="SBP_5"/>
</dbReference>
<keyword evidence="3" id="KW-1185">Reference proteome</keyword>
<dbReference type="OrthoDB" id="7232492at2"/>
<dbReference type="Gene3D" id="3.40.190.10">
    <property type="entry name" value="Periplasmic binding protein-like II"/>
    <property type="match status" value="1"/>
</dbReference>
<protein>
    <submittedName>
        <fullName evidence="2">ABC transporter substrate-binding protein</fullName>
    </submittedName>
</protein>
<dbReference type="PROSITE" id="PS51257">
    <property type="entry name" value="PROKAR_LIPOPROTEIN"/>
    <property type="match status" value="1"/>
</dbReference>
<dbReference type="PIRSF" id="PIRSF002741">
    <property type="entry name" value="MppA"/>
    <property type="match status" value="1"/>
</dbReference>
<reference evidence="2 3" key="1">
    <citation type="submission" date="2019-03" db="EMBL/GenBank/DDBJ databases">
        <title>Draft genome sequences of novel Actinobacteria.</title>
        <authorList>
            <person name="Sahin N."/>
            <person name="Ay H."/>
            <person name="Saygin H."/>
        </authorList>
    </citation>
    <scope>NUCLEOTIDE SEQUENCE [LARGE SCALE GENOMIC DNA]</scope>
    <source>
        <strain evidence="2 3">16K309</strain>
    </source>
</reference>
<dbReference type="Proteomes" id="UP000295674">
    <property type="component" value="Unassembled WGS sequence"/>
</dbReference>
<evidence type="ECO:0000259" key="1">
    <source>
        <dbReference type="Pfam" id="PF00496"/>
    </source>
</evidence>
<dbReference type="Gene3D" id="3.10.105.10">
    <property type="entry name" value="Dipeptide-binding Protein, Domain 3"/>
    <property type="match status" value="1"/>
</dbReference>
<comment type="caution">
    <text evidence="2">The sequence shown here is derived from an EMBL/GenBank/DDBJ whole genome shotgun (WGS) entry which is preliminary data.</text>
</comment>
<dbReference type="CDD" id="cd00995">
    <property type="entry name" value="PBP2_NikA_DppA_OppA_like"/>
    <property type="match status" value="1"/>
</dbReference>
<dbReference type="PANTHER" id="PTHR30290">
    <property type="entry name" value="PERIPLASMIC BINDING COMPONENT OF ABC TRANSPORTER"/>
    <property type="match status" value="1"/>
</dbReference>
<dbReference type="InterPro" id="IPR000914">
    <property type="entry name" value="SBP_5_dom"/>
</dbReference>
<dbReference type="InterPro" id="IPR030678">
    <property type="entry name" value="Peptide/Ni-bd"/>
</dbReference>